<evidence type="ECO:0000313" key="1">
    <source>
        <dbReference type="EMBL" id="MBL3675333.1"/>
    </source>
</evidence>
<protein>
    <submittedName>
        <fullName evidence="1">Uncharacterized protein</fullName>
    </submittedName>
</protein>
<evidence type="ECO:0000313" key="2">
    <source>
        <dbReference type="Proteomes" id="UP000644749"/>
    </source>
</evidence>
<dbReference type="EMBL" id="JAESHT010000022">
    <property type="protein sequence ID" value="MBL3675333.1"/>
    <property type="molecule type" value="Genomic_DNA"/>
</dbReference>
<gene>
    <name evidence="1" type="ORF">JL111_17815</name>
</gene>
<dbReference type="RefSeq" id="WP_191312304.1">
    <property type="nucleotide sequence ID" value="NZ_BNCL01000021.1"/>
</dbReference>
<name>A0ABS1S9C9_9RHOB</name>
<reference evidence="1 2" key="1">
    <citation type="submission" date="2021-01" db="EMBL/GenBank/DDBJ databases">
        <title>011410 draft genome.</title>
        <authorList>
            <person name="Lang L."/>
        </authorList>
    </citation>
    <scope>NUCLEOTIDE SEQUENCE [LARGE SCALE GENOMIC DNA]</scope>
    <source>
        <strain evidence="1 2">KCTC 42845</strain>
    </source>
</reference>
<keyword evidence="2" id="KW-1185">Reference proteome</keyword>
<sequence length="74" mass="8213">MTENRSDARLKAELVFGKLQAPPSARDRAFEEINAVRAAGAEKVQRLREARLARELQDKAALKRPSEPGLPETS</sequence>
<comment type="caution">
    <text evidence="1">The sequence shown here is derived from an EMBL/GenBank/DDBJ whole genome shotgun (WGS) entry which is preliminary data.</text>
</comment>
<organism evidence="1 2">
    <name type="scientific">Paracoccus aerius</name>
    <dbReference type="NCBI Taxonomy" id="1915382"/>
    <lineage>
        <taxon>Bacteria</taxon>
        <taxon>Pseudomonadati</taxon>
        <taxon>Pseudomonadota</taxon>
        <taxon>Alphaproteobacteria</taxon>
        <taxon>Rhodobacterales</taxon>
        <taxon>Paracoccaceae</taxon>
        <taxon>Paracoccus</taxon>
    </lineage>
</organism>
<proteinExistence type="predicted"/>
<dbReference type="Proteomes" id="UP000644749">
    <property type="component" value="Unassembled WGS sequence"/>
</dbReference>
<accession>A0ABS1S9C9</accession>